<gene>
    <name evidence="2" type="ORF">OAUR00152_LOCUS15669</name>
</gene>
<reference evidence="2" key="1">
    <citation type="submission" date="2021-01" db="EMBL/GenBank/DDBJ databases">
        <authorList>
            <person name="Corre E."/>
            <person name="Pelletier E."/>
            <person name="Niang G."/>
            <person name="Scheremetjew M."/>
            <person name="Finn R."/>
            <person name="Kale V."/>
            <person name="Holt S."/>
            <person name="Cochrane G."/>
            <person name="Meng A."/>
            <person name="Brown T."/>
            <person name="Cohen L."/>
        </authorList>
    </citation>
    <scope>NUCLEOTIDE SEQUENCE</scope>
    <source>
        <strain evidence="2">Isolate 1302-5</strain>
    </source>
</reference>
<organism evidence="2">
    <name type="scientific">Odontella aurita</name>
    <dbReference type="NCBI Taxonomy" id="265563"/>
    <lineage>
        <taxon>Eukaryota</taxon>
        <taxon>Sar</taxon>
        <taxon>Stramenopiles</taxon>
        <taxon>Ochrophyta</taxon>
        <taxon>Bacillariophyta</taxon>
        <taxon>Mediophyceae</taxon>
        <taxon>Biddulphiophycidae</taxon>
        <taxon>Eupodiscales</taxon>
        <taxon>Odontellaceae</taxon>
        <taxon>Odontella</taxon>
    </lineage>
</organism>
<evidence type="ECO:0000256" key="1">
    <source>
        <dbReference type="SAM" id="MobiDB-lite"/>
    </source>
</evidence>
<feature type="region of interest" description="Disordered" evidence="1">
    <location>
        <begin position="1"/>
        <end position="153"/>
    </location>
</feature>
<feature type="compositionally biased region" description="Basic and acidic residues" evidence="1">
    <location>
        <begin position="121"/>
        <end position="134"/>
    </location>
</feature>
<evidence type="ECO:0000313" key="2">
    <source>
        <dbReference type="EMBL" id="CAE2240513.1"/>
    </source>
</evidence>
<dbReference type="EMBL" id="HBKQ01023017">
    <property type="protein sequence ID" value="CAE2240513.1"/>
    <property type="molecule type" value="Transcribed_RNA"/>
</dbReference>
<protein>
    <submittedName>
        <fullName evidence="2">Uncharacterized protein</fullName>
    </submittedName>
</protein>
<dbReference type="AlphaFoldDB" id="A0A7S4MSQ4"/>
<accession>A0A7S4MSQ4</accession>
<proteinExistence type="predicted"/>
<name>A0A7S4MSQ4_9STRA</name>
<feature type="compositionally biased region" description="Polar residues" evidence="1">
    <location>
        <begin position="1"/>
        <end position="20"/>
    </location>
</feature>
<sequence>MVSSSLPRQSSWPNTSSCEFRNSPAAPPPRSWDGRGGAGLTRAQGRPGLVGPIGLPGEGEFFRCGRPDIPPNARGRTVGGGRTGARGARTDSARKTGTASPELTVRPPRRRRGGDGSDVPGDNKDEKSRKRIYQDDSAVFFPDAGKGEVGRSPRAETVQSITAFDGVGHLGQLGGTSQQSLKWVSGSILMCALCRQSANKI</sequence>